<dbReference type="GO" id="GO:0016887">
    <property type="term" value="F:ATP hydrolysis activity"/>
    <property type="evidence" value="ECO:0007669"/>
    <property type="project" value="TreeGrafter"/>
</dbReference>
<dbReference type="Proteomes" id="UP000199600">
    <property type="component" value="Unassembled WGS sequence"/>
</dbReference>
<keyword evidence="1" id="KW-0547">Nucleotide-binding</keyword>
<dbReference type="AlphaFoldDB" id="A0A1A8XI65"/>
<protein>
    <submittedName>
        <fullName evidence="4">Putative MinD-related protein</fullName>
    </submittedName>
</protein>
<accession>A0A1A8XI65</accession>
<dbReference type="Gene3D" id="3.40.50.300">
    <property type="entry name" value="P-loop containing nucleotide triphosphate hydrolases"/>
    <property type="match status" value="1"/>
</dbReference>
<dbReference type="InterPro" id="IPR050625">
    <property type="entry name" value="ParA/MinD_ATPase"/>
</dbReference>
<dbReference type="SUPFAM" id="SSF52540">
    <property type="entry name" value="P-loop containing nucleoside triphosphate hydrolases"/>
    <property type="match status" value="1"/>
</dbReference>
<gene>
    <name evidence="4" type="ORF">PROAA_1370003</name>
</gene>
<dbReference type="Pfam" id="PF01656">
    <property type="entry name" value="CbiA"/>
    <property type="match status" value="1"/>
</dbReference>
<dbReference type="InterPro" id="IPR027417">
    <property type="entry name" value="P-loop_NTPase"/>
</dbReference>
<reference evidence="4 5" key="1">
    <citation type="submission" date="2016-06" db="EMBL/GenBank/DDBJ databases">
        <authorList>
            <person name="Kjaerup R.B."/>
            <person name="Dalgaard T.S."/>
            <person name="Juul-Madsen H.R."/>
        </authorList>
    </citation>
    <scope>NUCLEOTIDE SEQUENCE [LARGE SCALE GENOMIC DNA]</scope>
    <source>
        <strain evidence="4">2</strain>
    </source>
</reference>
<keyword evidence="5" id="KW-1185">Reference proteome</keyword>
<dbReference type="GO" id="GO:0051782">
    <property type="term" value="P:negative regulation of cell division"/>
    <property type="evidence" value="ECO:0007669"/>
    <property type="project" value="TreeGrafter"/>
</dbReference>
<keyword evidence="2" id="KW-0067">ATP-binding</keyword>
<name>A0A1A8XI65_9RHOO</name>
<dbReference type="GO" id="GO:0009898">
    <property type="term" value="C:cytoplasmic side of plasma membrane"/>
    <property type="evidence" value="ECO:0007669"/>
    <property type="project" value="TreeGrafter"/>
</dbReference>
<evidence type="ECO:0000256" key="1">
    <source>
        <dbReference type="ARBA" id="ARBA00022741"/>
    </source>
</evidence>
<organism evidence="4 5">
    <name type="scientific">Candidatus Propionivibrio aalborgensis</name>
    <dbReference type="NCBI Taxonomy" id="1860101"/>
    <lineage>
        <taxon>Bacteria</taxon>
        <taxon>Pseudomonadati</taxon>
        <taxon>Pseudomonadota</taxon>
        <taxon>Betaproteobacteria</taxon>
        <taxon>Rhodocyclales</taxon>
        <taxon>Rhodocyclaceae</taxon>
        <taxon>Propionivibrio</taxon>
    </lineage>
</organism>
<sequence>MPVPAWSPPEAVVAEAHRDQAAGLRRLFSREQLRIVAFAAGSVGVGKSILVANLAAALARQGKEVLILDENTKKNVASCFGALACHDLLHVINRERALSEALVSVAPGVRILPAARAVTKLGRLSLAQQESFLESITGMERRADVILVDASLDHPLGFSPLGLAAHDTVVVMSPTGSSITDAYALIKKVSLGYARKNFRILVNKVRSLDEAKSIYGNISKLSCSRGLARLEYTGYVPLDECLRQASRLSQPVDGLFPDAPAAKAYRTIASDLLTWPSLGEESAGLEEFVQQLFHVSKQIDPVAIYA</sequence>
<dbReference type="GO" id="GO:0005829">
    <property type="term" value="C:cytosol"/>
    <property type="evidence" value="ECO:0007669"/>
    <property type="project" value="TreeGrafter"/>
</dbReference>
<dbReference type="InterPro" id="IPR002586">
    <property type="entry name" value="CobQ/CobB/MinD/ParA_Nub-bd_dom"/>
</dbReference>
<feature type="domain" description="CobQ/CobB/MinD/ParA nucleotide binding" evidence="3">
    <location>
        <begin position="36"/>
        <end position="247"/>
    </location>
</feature>
<evidence type="ECO:0000313" key="4">
    <source>
        <dbReference type="EMBL" id="SBT04840.1"/>
    </source>
</evidence>
<evidence type="ECO:0000313" key="5">
    <source>
        <dbReference type="Proteomes" id="UP000199600"/>
    </source>
</evidence>
<dbReference type="PANTHER" id="PTHR43384">
    <property type="entry name" value="SEPTUM SITE-DETERMINING PROTEIN MIND HOMOLOG, CHLOROPLASTIC-RELATED"/>
    <property type="match status" value="1"/>
</dbReference>
<evidence type="ECO:0000256" key="2">
    <source>
        <dbReference type="ARBA" id="ARBA00022840"/>
    </source>
</evidence>
<dbReference type="EMBL" id="FLQY01000043">
    <property type="protein sequence ID" value="SBT04840.1"/>
    <property type="molecule type" value="Genomic_DNA"/>
</dbReference>
<dbReference type="GO" id="GO:0005524">
    <property type="term" value="F:ATP binding"/>
    <property type="evidence" value="ECO:0007669"/>
    <property type="project" value="UniProtKB-KW"/>
</dbReference>
<evidence type="ECO:0000259" key="3">
    <source>
        <dbReference type="Pfam" id="PF01656"/>
    </source>
</evidence>
<dbReference type="PANTHER" id="PTHR43384:SF4">
    <property type="entry name" value="CELLULOSE BIOSYNTHESIS PROTEIN BCSQ-RELATED"/>
    <property type="match status" value="1"/>
</dbReference>
<proteinExistence type="predicted"/>